<evidence type="ECO:0000256" key="1">
    <source>
        <dbReference type="SAM" id="Phobius"/>
    </source>
</evidence>
<dbReference type="AlphaFoldDB" id="A0AAV5VKR6"/>
<keyword evidence="3" id="KW-1185">Reference proteome</keyword>
<keyword evidence="1" id="KW-0812">Transmembrane</keyword>
<dbReference type="Proteomes" id="UP001432322">
    <property type="component" value="Unassembled WGS sequence"/>
</dbReference>
<dbReference type="EMBL" id="BTSY01000003">
    <property type="protein sequence ID" value="GMT18540.1"/>
    <property type="molecule type" value="Genomic_DNA"/>
</dbReference>
<organism evidence="2 3">
    <name type="scientific">Pristionchus fissidentatus</name>
    <dbReference type="NCBI Taxonomy" id="1538716"/>
    <lineage>
        <taxon>Eukaryota</taxon>
        <taxon>Metazoa</taxon>
        <taxon>Ecdysozoa</taxon>
        <taxon>Nematoda</taxon>
        <taxon>Chromadorea</taxon>
        <taxon>Rhabditida</taxon>
        <taxon>Rhabditina</taxon>
        <taxon>Diplogasteromorpha</taxon>
        <taxon>Diplogasteroidea</taxon>
        <taxon>Neodiplogasteridae</taxon>
        <taxon>Pristionchus</taxon>
    </lineage>
</organism>
<reference evidence="2" key="1">
    <citation type="submission" date="2023-10" db="EMBL/GenBank/DDBJ databases">
        <title>Genome assembly of Pristionchus species.</title>
        <authorList>
            <person name="Yoshida K."/>
            <person name="Sommer R.J."/>
        </authorList>
    </citation>
    <scope>NUCLEOTIDE SEQUENCE</scope>
    <source>
        <strain evidence="2">RS5133</strain>
    </source>
</reference>
<feature type="non-terminal residue" evidence="2">
    <location>
        <position position="1"/>
    </location>
</feature>
<keyword evidence="1" id="KW-0472">Membrane</keyword>
<comment type="caution">
    <text evidence="2">The sequence shown here is derived from an EMBL/GenBank/DDBJ whole genome shotgun (WGS) entry which is preliminary data.</text>
</comment>
<keyword evidence="1" id="KW-1133">Transmembrane helix</keyword>
<feature type="transmembrane region" description="Helical" evidence="1">
    <location>
        <begin position="35"/>
        <end position="63"/>
    </location>
</feature>
<accession>A0AAV5VKR6</accession>
<evidence type="ECO:0000313" key="2">
    <source>
        <dbReference type="EMBL" id="GMT18540.1"/>
    </source>
</evidence>
<sequence>NGAVKMEVGLNGTQSSSSALYEFLFPGPDCEQMCVIAITTALVIVIIGIITFLAVFIFIVVSMPSKKAEGEMKKVREEMRKEWDERKALKAEAKQIEMQAKIRKANIDEHSGNGTDRSSSFFHVGFKEPVRKGDKAVAFEMQPLNGSQEHLDDHSRRQSAEEEVCANPLLRRPDENYVTEVVVEHVPVDDEDLRRRSASYDEVYETPRQSVASFDNFPRNTDYLSDDEYLDARSTVYVSTVGLNEDADRTLTELAK</sequence>
<evidence type="ECO:0000313" key="3">
    <source>
        <dbReference type="Proteomes" id="UP001432322"/>
    </source>
</evidence>
<name>A0AAV5VKR6_9BILA</name>
<proteinExistence type="predicted"/>
<protein>
    <submittedName>
        <fullName evidence="2">Uncharacterized protein</fullName>
    </submittedName>
</protein>
<gene>
    <name evidence="2" type="ORF">PFISCL1PPCAC_9837</name>
</gene>